<dbReference type="InterPro" id="IPR036514">
    <property type="entry name" value="SGNH_hydro_sf"/>
</dbReference>
<dbReference type="Gene3D" id="3.40.50.1110">
    <property type="entry name" value="SGNH hydrolase"/>
    <property type="match status" value="1"/>
</dbReference>
<dbReference type="PANTHER" id="PTHR32385:SF15">
    <property type="entry name" value="INOSITOL PHOSPHOCERAMIDE MANNOSYLTRANSFERASE 1"/>
    <property type="match status" value="1"/>
</dbReference>
<dbReference type="Gene3D" id="3.90.550.10">
    <property type="entry name" value="Spore Coat Polysaccharide Biosynthesis Protein SpsA, Chain A"/>
    <property type="match status" value="1"/>
</dbReference>
<evidence type="ECO:0000256" key="1">
    <source>
        <dbReference type="ARBA" id="ARBA00022679"/>
    </source>
</evidence>
<reference evidence="2" key="1">
    <citation type="journal article" date="2020" name="Nature">
        <title>Giant virus diversity and host interactions through global metagenomics.</title>
        <authorList>
            <person name="Schulz F."/>
            <person name="Roux S."/>
            <person name="Paez-Espino D."/>
            <person name="Jungbluth S."/>
            <person name="Walsh D.A."/>
            <person name="Denef V.J."/>
            <person name="McMahon K.D."/>
            <person name="Konstantinidis K.T."/>
            <person name="Eloe-Fadrosh E.A."/>
            <person name="Kyrpides N.C."/>
            <person name="Woyke T."/>
        </authorList>
    </citation>
    <scope>NUCLEOTIDE SEQUENCE</scope>
    <source>
        <strain evidence="2">GVMAG-S-1101161-73</strain>
    </source>
</reference>
<dbReference type="SUPFAM" id="SSF53448">
    <property type="entry name" value="Nucleotide-diphospho-sugar transferases"/>
    <property type="match status" value="2"/>
</dbReference>
<accession>A0A6C0AN90</accession>
<organism evidence="2">
    <name type="scientific">viral metagenome</name>
    <dbReference type="NCBI Taxonomy" id="1070528"/>
    <lineage>
        <taxon>unclassified sequences</taxon>
        <taxon>metagenomes</taxon>
        <taxon>organismal metagenomes</taxon>
    </lineage>
</organism>
<dbReference type="InterPro" id="IPR002495">
    <property type="entry name" value="Glyco_trans_8"/>
</dbReference>
<dbReference type="GO" id="GO:0016020">
    <property type="term" value="C:membrane"/>
    <property type="evidence" value="ECO:0007669"/>
    <property type="project" value="GOC"/>
</dbReference>
<dbReference type="Gene3D" id="3.90.550.20">
    <property type="match status" value="1"/>
</dbReference>
<dbReference type="InterPro" id="IPR007577">
    <property type="entry name" value="GlycoTrfase_DXD_sugar-bd_CS"/>
</dbReference>
<proteinExistence type="predicted"/>
<dbReference type="GO" id="GO:0051999">
    <property type="term" value="P:mannosyl-inositol phosphorylceramide biosynthetic process"/>
    <property type="evidence" value="ECO:0007669"/>
    <property type="project" value="TreeGrafter"/>
</dbReference>
<dbReference type="PANTHER" id="PTHR32385">
    <property type="entry name" value="MANNOSYL PHOSPHORYLINOSITOL CERAMIDE SYNTHASE"/>
    <property type="match status" value="1"/>
</dbReference>
<evidence type="ECO:0000313" key="2">
    <source>
        <dbReference type="EMBL" id="QHS81228.1"/>
    </source>
</evidence>
<dbReference type="InterPro" id="IPR029044">
    <property type="entry name" value="Nucleotide-diphossugar_trans"/>
</dbReference>
<dbReference type="EMBL" id="MN740731">
    <property type="protein sequence ID" value="QHS81228.1"/>
    <property type="molecule type" value="Genomic_DNA"/>
</dbReference>
<dbReference type="AlphaFoldDB" id="A0A6C0AN90"/>
<keyword evidence="1" id="KW-0808">Transferase</keyword>
<protein>
    <recommendedName>
        <fullName evidence="3">Nucleotide-diphospho-sugar transferase domain-containing protein</fullName>
    </recommendedName>
</protein>
<name>A0A6C0AN90_9ZZZZ</name>
<dbReference type="GO" id="GO:0000030">
    <property type="term" value="F:mannosyltransferase activity"/>
    <property type="evidence" value="ECO:0007669"/>
    <property type="project" value="TreeGrafter"/>
</dbReference>
<dbReference type="Pfam" id="PF01501">
    <property type="entry name" value="Glyco_transf_8"/>
    <property type="match status" value="1"/>
</dbReference>
<sequence length="772" mass="89862">MSIQRIPKLFFQTSKAPLKSYLVQMIKAQLTGEWTYMHFLDSDILDFFRKNPLEEFPMVSEKFKALKHGEHKADLFRYYFLFVKGGVFLDSDAMIYSPIEDIVKDYRFFSVNSAVVPGTVFQGILGSEPGNPLIYRALKSFYSMDLSVLESNYHILCKELFTFYQEIPEEQKAHYKLYNEKPAYIDDNIRRNKYLFTGDMVLNDEGVTIFKHYWLNKEGIPNTLKSRDLVYCCVFYNKDYFKLLDLLLKSMKMYSSLEFDFLVMTSPEFEPEVKKMARELDLELNLKIFCLDFKTIFQAACARLFIFDYPEISGYEKLLYLDTDIIIKGDLAPVFTLPIEDLLHGIQSGNIWSQSFGAQFFNFAEIDQSLPGINSGTLLFLNSENMKNLFGRIRNHVEIFTNEGKEIPYCMDQPFINYHAIKDSLYNNTLLNPLVSLFEGNDAVDNYATSVICHFSFPIGNFGHKFHRMREFLLKILSIQKHMYPSPDITGNKYSWGPRQGKGFLKFSIDETWNLLAETTWGKATLITLDYNRFSVEWHNHRHVLKFNDDFSSFISIRIQPNDLDFISGFLIPSNLNIYGDSHALLLFKGLQLEHRNLFQFGKTMFRVGRDQYIMNFKGVHNDPDRIFCLVYGEVDVRAHIGKQVHYGRHHLVVCKELVEAYMNAIRANITEYKAIIVVAVPPPVDPVDHKHVHYEPLPFIGTNSDRVIYTAELNKLLEAACKERGYYFFDPFAFYKKEDGTLNYTMSDGCIHIGKNEHVLKEFTSLYQTLA</sequence>
<dbReference type="SUPFAM" id="SSF52266">
    <property type="entry name" value="SGNH hydrolase"/>
    <property type="match status" value="1"/>
</dbReference>
<evidence type="ECO:0008006" key="3">
    <source>
        <dbReference type="Google" id="ProtNLM"/>
    </source>
</evidence>
<dbReference type="Pfam" id="PF04488">
    <property type="entry name" value="Gly_transf_sug"/>
    <property type="match status" value="1"/>
</dbReference>
<dbReference type="InterPro" id="IPR051706">
    <property type="entry name" value="Glycosyltransferase_domain"/>
</dbReference>